<comment type="subcellular location">
    <subcellularLocation>
        <location evidence="1">Membrane</location>
        <topology evidence="1">Multi-pass membrane protein</topology>
    </subcellularLocation>
</comment>
<keyword evidence="2 5" id="KW-0812">Transmembrane</keyword>
<feature type="transmembrane region" description="Helical" evidence="5">
    <location>
        <begin position="308"/>
        <end position="328"/>
    </location>
</feature>
<evidence type="ECO:0000259" key="6">
    <source>
        <dbReference type="PROSITE" id="PS50850"/>
    </source>
</evidence>
<dbReference type="SUPFAM" id="SSF103473">
    <property type="entry name" value="MFS general substrate transporter"/>
    <property type="match status" value="1"/>
</dbReference>
<sequence>MTAETTAPATWRELLSGDRLLRYALICAGTWLNAADTLMTATIMPSVARDIGGYAWFGWTVAGFLLGSILAGATAGRLSMRAGLRRALVLGGSTYALGCLISAIAPGIVVFLAGRMMQGVGGGWIAGLGYVAVTRLFPERLWTRALGGLSGIWGVATLMSPLIGGLFAQAGFWRGAFWLFGGQSLIYVAAVALLIERDRPRGTGETTPPPLLQVTVLGGGIVAVASAGLTASTALASLLGLAGLGLMALFLRIDRNAPSALLPRSAGDPGSPLGSGLAVVFCLSAASVSYTVYGPAMFQALHGASPVVAGYVLGCEAFAWTAAALLVASSHRAGAAIRVGAVLVTASIALLAFAVPRWGLIASAACGAGQGAGFGLCWSFIASRVTAVAGEGEQALASSSVPTTQMIGTAAGAAAAGAVANLFGFGAGITPERALTGGFWLFAGFAPLAILGCLAAWRFTREAAKA</sequence>
<dbReference type="PROSITE" id="PS50850">
    <property type="entry name" value="MFS"/>
    <property type="match status" value="1"/>
</dbReference>
<dbReference type="Gene3D" id="1.20.1250.20">
    <property type="entry name" value="MFS general substrate transporter like domains"/>
    <property type="match status" value="2"/>
</dbReference>
<dbReference type="RefSeq" id="WP_211936064.1">
    <property type="nucleotide sequence ID" value="NZ_CP073078.1"/>
</dbReference>
<dbReference type="InterPro" id="IPR020846">
    <property type="entry name" value="MFS_dom"/>
</dbReference>
<feature type="transmembrane region" description="Helical" evidence="5">
    <location>
        <begin position="149"/>
        <end position="170"/>
    </location>
</feature>
<feature type="transmembrane region" description="Helical" evidence="5">
    <location>
        <begin position="361"/>
        <end position="385"/>
    </location>
</feature>
<dbReference type="PANTHER" id="PTHR23501:SF154">
    <property type="entry name" value="MULTIDRUG-EFFLUX TRANSPORTER RV1634-RELATED"/>
    <property type="match status" value="1"/>
</dbReference>
<feature type="domain" description="Major facilitator superfamily (MFS) profile" evidence="6">
    <location>
        <begin position="22"/>
        <end position="464"/>
    </location>
</feature>
<accession>A0A975ISP3</accession>
<evidence type="ECO:0000256" key="2">
    <source>
        <dbReference type="ARBA" id="ARBA00022692"/>
    </source>
</evidence>
<dbReference type="GO" id="GO:0005886">
    <property type="term" value="C:plasma membrane"/>
    <property type="evidence" value="ECO:0007669"/>
    <property type="project" value="TreeGrafter"/>
</dbReference>
<feature type="transmembrane region" description="Helical" evidence="5">
    <location>
        <begin position="335"/>
        <end position="355"/>
    </location>
</feature>
<keyword evidence="4 5" id="KW-0472">Membrane</keyword>
<dbReference type="GO" id="GO:0022857">
    <property type="term" value="F:transmembrane transporter activity"/>
    <property type="evidence" value="ECO:0007669"/>
    <property type="project" value="InterPro"/>
</dbReference>
<evidence type="ECO:0000256" key="5">
    <source>
        <dbReference type="SAM" id="Phobius"/>
    </source>
</evidence>
<keyword evidence="3 5" id="KW-1133">Transmembrane helix</keyword>
<evidence type="ECO:0000313" key="7">
    <source>
        <dbReference type="EMBL" id="QUD86012.1"/>
    </source>
</evidence>
<feature type="transmembrane region" description="Helical" evidence="5">
    <location>
        <begin position="20"/>
        <end position="44"/>
    </location>
</feature>
<feature type="transmembrane region" description="Helical" evidence="5">
    <location>
        <begin position="406"/>
        <end position="427"/>
    </location>
</feature>
<reference evidence="7" key="1">
    <citation type="submission" date="2021-04" db="EMBL/GenBank/DDBJ databases">
        <title>The complete genome sequence of Caulobacter sp. S6.</title>
        <authorList>
            <person name="Tang Y."/>
            <person name="Ouyang W."/>
            <person name="Liu Q."/>
            <person name="Huang B."/>
            <person name="Guo Z."/>
            <person name="Lei P."/>
        </authorList>
    </citation>
    <scope>NUCLEOTIDE SEQUENCE</scope>
    <source>
        <strain evidence="7">S6</strain>
    </source>
</reference>
<feature type="transmembrane region" description="Helical" evidence="5">
    <location>
        <begin position="211"/>
        <end position="229"/>
    </location>
</feature>
<feature type="transmembrane region" description="Helical" evidence="5">
    <location>
        <begin position="273"/>
        <end position="293"/>
    </location>
</feature>
<evidence type="ECO:0000313" key="8">
    <source>
        <dbReference type="Proteomes" id="UP000676409"/>
    </source>
</evidence>
<evidence type="ECO:0000256" key="3">
    <source>
        <dbReference type="ARBA" id="ARBA00022989"/>
    </source>
</evidence>
<feature type="transmembrane region" description="Helical" evidence="5">
    <location>
        <begin position="119"/>
        <end position="137"/>
    </location>
</feature>
<dbReference type="InterPro" id="IPR036259">
    <property type="entry name" value="MFS_trans_sf"/>
</dbReference>
<dbReference type="Pfam" id="PF07690">
    <property type="entry name" value="MFS_1"/>
    <property type="match status" value="1"/>
</dbReference>
<feature type="transmembrane region" description="Helical" evidence="5">
    <location>
        <begin position="439"/>
        <end position="457"/>
    </location>
</feature>
<keyword evidence="8" id="KW-1185">Reference proteome</keyword>
<gene>
    <name evidence="7" type="ORF">KCG34_12930</name>
</gene>
<dbReference type="PANTHER" id="PTHR23501">
    <property type="entry name" value="MAJOR FACILITATOR SUPERFAMILY"/>
    <property type="match status" value="1"/>
</dbReference>
<dbReference type="EMBL" id="CP073078">
    <property type="protein sequence ID" value="QUD86012.1"/>
    <property type="molecule type" value="Genomic_DNA"/>
</dbReference>
<name>A0A975ISP3_9CAUL</name>
<evidence type="ECO:0000256" key="4">
    <source>
        <dbReference type="ARBA" id="ARBA00023136"/>
    </source>
</evidence>
<proteinExistence type="predicted"/>
<feature type="transmembrane region" description="Helical" evidence="5">
    <location>
        <begin position="56"/>
        <end position="75"/>
    </location>
</feature>
<dbReference type="AlphaFoldDB" id="A0A975ISP3"/>
<protein>
    <submittedName>
        <fullName evidence="7">MFS transporter</fullName>
    </submittedName>
</protein>
<organism evidence="7 8">
    <name type="scientific">Phenylobacterium montanum</name>
    <dbReference type="NCBI Taxonomy" id="2823693"/>
    <lineage>
        <taxon>Bacteria</taxon>
        <taxon>Pseudomonadati</taxon>
        <taxon>Pseudomonadota</taxon>
        <taxon>Alphaproteobacteria</taxon>
        <taxon>Caulobacterales</taxon>
        <taxon>Caulobacteraceae</taxon>
        <taxon>Phenylobacterium</taxon>
    </lineage>
</organism>
<feature type="transmembrane region" description="Helical" evidence="5">
    <location>
        <begin position="235"/>
        <end position="253"/>
    </location>
</feature>
<feature type="transmembrane region" description="Helical" evidence="5">
    <location>
        <begin position="87"/>
        <end position="113"/>
    </location>
</feature>
<feature type="transmembrane region" description="Helical" evidence="5">
    <location>
        <begin position="176"/>
        <end position="195"/>
    </location>
</feature>
<dbReference type="InterPro" id="IPR011701">
    <property type="entry name" value="MFS"/>
</dbReference>
<dbReference type="KEGG" id="caul:KCG34_12930"/>
<dbReference type="Proteomes" id="UP000676409">
    <property type="component" value="Chromosome"/>
</dbReference>
<evidence type="ECO:0000256" key="1">
    <source>
        <dbReference type="ARBA" id="ARBA00004141"/>
    </source>
</evidence>